<evidence type="ECO:0000313" key="3">
    <source>
        <dbReference type="EMBL" id="GAA1541701.1"/>
    </source>
</evidence>
<gene>
    <name evidence="3" type="ORF">GCM10009827_071490</name>
</gene>
<sequence length="465" mass="50579">MRHPALRDAAGTPFWLDRPQRPQRPPHPPLRGAAEADLAVVGGGFSGLWTALLAKERDPGLDVVVLEGRRIGWAASGRNGGFCAGSLTHGLANGAERFPDEIETLEALGRENLDGIEATLQRYSIDCGFERTGELSVATAPWQVPGLLEQQRLSERLGRRVELLDRDAIRAEVHGATYEAAVWDRDGTALLDPARLAWGLADACAALGVRFHEGTRVTGISPAGAGLRLRTPDGSVTAAKVALGTGAFRSPLRRVRPFIVPVYDYALMTEPLTAGQLASIGWARRQGIADAANQFHYYRRTDDDRILWGGYDAVYHNGGAIRPAYDQRPSTSDKLATHFFETFPQLEGLRFTHAWGGVVDTCSRFCAFFGTGHGGRLAYAAGFTGLGVGATRFGAQVMLDLLSGEPTPLTRLRMVRSKPVPFPPEPVRSGVIQLTRWSIARADAHDGRRNLWLRTLDRLGLGFDS</sequence>
<dbReference type="RefSeq" id="WP_344507051.1">
    <property type="nucleotide sequence ID" value="NZ_BAAAQD010000016.1"/>
</dbReference>
<protein>
    <submittedName>
        <fullName evidence="3">FAD-dependent oxidoreductase</fullName>
    </submittedName>
</protein>
<dbReference type="Gene3D" id="3.50.50.60">
    <property type="entry name" value="FAD/NAD(P)-binding domain"/>
    <property type="match status" value="1"/>
</dbReference>
<evidence type="ECO:0000313" key="4">
    <source>
        <dbReference type="Proteomes" id="UP001501470"/>
    </source>
</evidence>
<feature type="domain" description="FAD dependent oxidoreductase" evidence="2">
    <location>
        <begin position="37"/>
        <end position="399"/>
    </location>
</feature>
<dbReference type="SUPFAM" id="SSF51905">
    <property type="entry name" value="FAD/NAD(P)-binding domain"/>
    <property type="match status" value="1"/>
</dbReference>
<keyword evidence="4" id="KW-1185">Reference proteome</keyword>
<dbReference type="Pfam" id="PF01266">
    <property type="entry name" value="DAO"/>
    <property type="match status" value="1"/>
</dbReference>
<dbReference type="PANTHER" id="PTHR13847">
    <property type="entry name" value="SARCOSINE DEHYDROGENASE-RELATED"/>
    <property type="match status" value="1"/>
</dbReference>
<evidence type="ECO:0000259" key="2">
    <source>
        <dbReference type="Pfam" id="PF01266"/>
    </source>
</evidence>
<comment type="caution">
    <text evidence="3">The sequence shown here is derived from an EMBL/GenBank/DDBJ whole genome shotgun (WGS) entry which is preliminary data.</text>
</comment>
<evidence type="ECO:0000256" key="1">
    <source>
        <dbReference type="SAM" id="MobiDB-lite"/>
    </source>
</evidence>
<feature type="region of interest" description="Disordered" evidence="1">
    <location>
        <begin position="1"/>
        <end position="31"/>
    </location>
</feature>
<dbReference type="Proteomes" id="UP001501470">
    <property type="component" value="Unassembled WGS sequence"/>
</dbReference>
<dbReference type="PANTHER" id="PTHR13847:SF281">
    <property type="entry name" value="FAD DEPENDENT OXIDOREDUCTASE DOMAIN-CONTAINING PROTEIN"/>
    <property type="match status" value="1"/>
</dbReference>
<proteinExistence type="predicted"/>
<dbReference type="InterPro" id="IPR036188">
    <property type="entry name" value="FAD/NAD-bd_sf"/>
</dbReference>
<dbReference type="Gene3D" id="3.30.9.10">
    <property type="entry name" value="D-Amino Acid Oxidase, subunit A, domain 2"/>
    <property type="match status" value="1"/>
</dbReference>
<accession>A0ABN2BIF3</accession>
<name>A0ABN2BIF3_9ACTN</name>
<reference evidence="3 4" key="1">
    <citation type="journal article" date="2019" name="Int. J. Syst. Evol. Microbiol.">
        <title>The Global Catalogue of Microorganisms (GCM) 10K type strain sequencing project: providing services to taxonomists for standard genome sequencing and annotation.</title>
        <authorList>
            <consortium name="The Broad Institute Genomics Platform"/>
            <consortium name="The Broad Institute Genome Sequencing Center for Infectious Disease"/>
            <person name="Wu L."/>
            <person name="Ma J."/>
        </authorList>
    </citation>
    <scope>NUCLEOTIDE SEQUENCE [LARGE SCALE GENOMIC DNA]</scope>
    <source>
        <strain evidence="3 4">JCM 15933</strain>
    </source>
</reference>
<organism evidence="3 4">
    <name type="scientific">Dactylosporangium maewongense</name>
    <dbReference type="NCBI Taxonomy" id="634393"/>
    <lineage>
        <taxon>Bacteria</taxon>
        <taxon>Bacillati</taxon>
        <taxon>Actinomycetota</taxon>
        <taxon>Actinomycetes</taxon>
        <taxon>Micromonosporales</taxon>
        <taxon>Micromonosporaceae</taxon>
        <taxon>Dactylosporangium</taxon>
    </lineage>
</organism>
<dbReference type="EMBL" id="BAAAQD010000016">
    <property type="protein sequence ID" value="GAA1541701.1"/>
    <property type="molecule type" value="Genomic_DNA"/>
</dbReference>
<dbReference type="InterPro" id="IPR006076">
    <property type="entry name" value="FAD-dep_OxRdtase"/>
</dbReference>